<dbReference type="AlphaFoldDB" id="A0A9D1H6A5"/>
<evidence type="ECO:0000313" key="2">
    <source>
        <dbReference type="Proteomes" id="UP000824160"/>
    </source>
</evidence>
<accession>A0A9D1H6A5</accession>
<gene>
    <name evidence="1" type="ORF">IAC43_05755</name>
</gene>
<dbReference type="Proteomes" id="UP000824160">
    <property type="component" value="Unassembled WGS sequence"/>
</dbReference>
<name>A0A9D1H6A5_9FIRM</name>
<proteinExistence type="predicted"/>
<organism evidence="1 2">
    <name type="scientific">Candidatus Faecivivens stercoripullorum</name>
    <dbReference type="NCBI Taxonomy" id="2840805"/>
    <lineage>
        <taxon>Bacteria</taxon>
        <taxon>Bacillati</taxon>
        <taxon>Bacillota</taxon>
        <taxon>Clostridia</taxon>
        <taxon>Eubacteriales</taxon>
        <taxon>Oscillospiraceae</taxon>
        <taxon>Oscillospiraceae incertae sedis</taxon>
        <taxon>Candidatus Faecivivens</taxon>
    </lineage>
</organism>
<comment type="caution">
    <text evidence="1">The sequence shown here is derived from an EMBL/GenBank/DDBJ whole genome shotgun (WGS) entry which is preliminary data.</text>
</comment>
<dbReference type="EMBL" id="DVLW01000158">
    <property type="protein sequence ID" value="HIT94670.1"/>
    <property type="molecule type" value="Genomic_DNA"/>
</dbReference>
<sequence length="97" mass="10833">MIKILHTLMEAANAGLTDAVRKEAEKVLGILSEAYGDADGGYVAVCDNFQDAQQHLKSKRAENLLPEWKRPLDGTYEAALYLLGDDYSLILIYRKEC</sequence>
<reference evidence="1" key="2">
    <citation type="journal article" date="2021" name="PeerJ">
        <title>Extensive microbial diversity within the chicken gut microbiome revealed by metagenomics and culture.</title>
        <authorList>
            <person name="Gilroy R."/>
            <person name="Ravi A."/>
            <person name="Getino M."/>
            <person name="Pursley I."/>
            <person name="Horton D.L."/>
            <person name="Alikhan N.F."/>
            <person name="Baker D."/>
            <person name="Gharbi K."/>
            <person name="Hall N."/>
            <person name="Watson M."/>
            <person name="Adriaenssens E.M."/>
            <person name="Foster-Nyarko E."/>
            <person name="Jarju S."/>
            <person name="Secka A."/>
            <person name="Antonio M."/>
            <person name="Oren A."/>
            <person name="Chaudhuri R.R."/>
            <person name="La Ragione R."/>
            <person name="Hildebrand F."/>
            <person name="Pallen M.J."/>
        </authorList>
    </citation>
    <scope>NUCLEOTIDE SEQUENCE</scope>
    <source>
        <strain evidence="1">ChiBcec7-5410</strain>
    </source>
</reference>
<protein>
    <submittedName>
        <fullName evidence="1">Uncharacterized protein</fullName>
    </submittedName>
</protein>
<evidence type="ECO:0000313" key="1">
    <source>
        <dbReference type="EMBL" id="HIT94670.1"/>
    </source>
</evidence>
<reference evidence="1" key="1">
    <citation type="submission" date="2020-10" db="EMBL/GenBank/DDBJ databases">
        <authorList>
            <person name="Gilroy R."/>
        </authorList>
    </citation>
    <scope>NUCLEOTIDE SEQUENCE</scope>
    <source>
        <strain evidence="1">ChiBcec7-5410</strain>
    </source>
</reference>